<dbReference type="EMBL" id="JARAOO010000006">
    <property type="protein sequence ID" value="KAJ7965062.1"/>
    <property type="molecule type" value="Genomic_DNA"/>
</dbReference>
<dbReference type="AlphaFoldDB" id="A0AAD7LVK7"/>
<sequence>MAEEKLRASAFKFVMFLFMLMLSAKELDGSFLLLDGSMPTLGSCQQSPCFLNLFTWWRSKHLRTEMALGWLTSLSLSPLDSYIADMHLGGRLPDGVCLINDPWCLIKSPLIADCKTKGLKAGDDHASWVRGKAINV</sequence>
<evidence type="ECO:0000313" key="3">
    <source>
        <dbReference type="Proteomes" id="UP001163823"/>
    </source>
</evidence>
<keyword evidence="1" id="KW-0732">Signal</keyword>
<proteinExistence type="predicted"/>
<comment type="caution">
    <text evidence="2">The sequence shown here is derived from an EMBL/GenBank/DDBJ whole genome shotgun (WGS) entry which is preliminary data.</text>
</comment>
<dbReference type="KEGG" id="qsa:O6P43_014773"/>
<protein>
    <submittedName>
        <fullName evidence="2">Uncharacterized protein</fullName>
    </submittedName>
</protein>
<name>A0AAD7LVK7_QUISA</name>
<evidence type="ECO:0000313" key="2">
    <source>
        <dbReference type="EMBL" id="KAJ7965062.1"/>
    </source>
</evidence>
<accession>A0AAD7LVK7</accession>
<keyword evidence="3" id="KW-1185">Reference proteome</keyword>
<gene>
    <name evidence="2" type="ORF">O6P43_014773</name>
</gene>
<evidence type="ECO:0000256" key="1">
    <source>
        <dbReference type="SAM" id="SignalP"/>
    </source>
</evidence>
<organism evidence="2 3">
    <name type="scientific">Quillaja saponaria</name>
    <name type="common">Soap bark tree</name>
    <dbReference type="NCBI Taxonomy" id="32244"/>
    <lineage>
        <taxon>Eukaryota</taxon>
        <taxon>Viridiplantae</taxon>
        <taxon>Streptophyta</taxon>
        <taxon>Embryophyta</taxon>
        <taxon>Tracheophyta</taxon>
        <taxon>Spermatophyta</taxon>
        <taxon>Magnoliopsida</taxon>
        <taxon>eudicotyledons</taxon>
        <taxon>Gunneridae</taxon>
        <taxon>Pentapetalae</taxon>
        <taxon>rosids</taxon>
        <taxon>fabids</taxon>
        <taxon>Fabales</taxon>
        <taxon>Quillajaceae</taxon>
        <taxon>Quillaja</taxon>
    </lineage>
</organism>
<dbReference type="Proteomes" id="UP001163823">
    <property type="component" value="Chromosome 6"/>
</dbReference>
<reference evidence="2" key="1">
    <citation type="journal article" date="2023" name="Science">
        <title>Elucidation of the pathway for biosynthesis of saponin adjuvants from the soapbark tree.</title>
        <authorList>
            <person name="Reed J."/>
            <person name="Orme A."/>
            <person name="El-Demerdash A."/>
            <person name="Owen C."/>
            <person name="Martin L.B.B."/>
            <person name="Misra R.C."/>
            <person name="Kikuchi S."/>
            <person name="Rejzek M."/>
            <person name="Martin A.C."/>
            <person name="Harkess A."/>
            <person name="Leebens-Mack J."/>
            <person name="Louveau T."/>
            <person name="Stephenson M.J."/>
            <person name="Osbourn A."/>
        </authorList>
    </citation>
    <scope>NUCLEOTIDE SEQUENCE</scope>
    <source>
        <strain evidence="2">S10</strain>
    </source>
</reference>
<feature type="chain" id="PRO_5042287030" evidence="1">
    <location>
        <begin position="30"/>
        <end position="136"/>
    </location>
</feature>
<feature type="signal peptide" evidence="1">
    <location>
        <begin position="1"/>
        <end position="29"/>
    </location>
</feature>